<name>A0A818YJ83_9BILA</name>
<comment type="caution">
    <text evidence="7">The sequence shown here is derived from an EMBL/GenBank/DDBJ whole genome shotgun (WGS) entry which is preliminary data.</text>
</comment>
<dbReference type="EMBL" id="CAJOBI010000029">
    <property type="protein sequence ID" value="CAF3784627.1"/>
    <property type="molecule type" value="Genomic_DNA"/>
</dbReference>
<evidence type="ECO:0000313" key="7">
    <source>
        <dbReference type="EMBL" id="CAF3757416.1"/>
    </source>
</evidence>
<dbReference type="EMBL" id="CAJNRE010001683">
    <property type="protein sequence ID" value="CAF1951647.1"/>
    <property type="molecule type" value="Genomic_DNA"/>
</dbReference>
<dbReference type="EMBL" id="CAJOBJ010000173">
    <property type="protein sequence ID" value="CAF3801670.1"/>
    <property type="molecule type" value="Genomic_DNA"/>
</dbReference>
<proteinExistence type="predicted"/>
<dbReference type="EMBL" id="CAJNOV010008694">
    <property type="protein sequence ID" value="CAF1332402.1"/>
    <property type="molecule type" value="Genomic_DNA"/>
</dbReference>
<dbReference type="Proteomes" id="UP000663824">
    <property type="component" value="Unassembled WGS sequence"/>
</dbReference>
<keyword evidence="13" id="KW-1185">Reference proteome</keyword>
<dbReference type="Proteomes" id="UP000663887">
    <property type="component" value="Unassembled WGS sequence"/>
</dbReference>
<dbReference type="AlphaFoldDB" id="A0A818YJ83"/>
<evidence type="ECO:0000313" key="6">
    <source>
        <dbReference type="EMBL" id="CAF2120390.1"/>
    </source>
</evidence>
<evidence type="ECO:0000313" key="3">
    <source>
        <dbReference type="EMBL" id="CAF1646729.1"/>
    </source>
</evidence>
<evidence type="ECO:0000313" key="12">
    <source>
        <dbReference type="Proteomes" id="UP000663842"/>
    </source>
</evidence>
<dbReference type="Proteomes" id="UP000663856">
    <property type="component" value="Unassembled WGS sequence"/>
</dbReference>
<dbReference type="EMBL" id="CAJNRF010010379">
    <property type="protein sequence ID" value="CAF2119969.1"/>
    <property type="molecule type" value="Genomic_DNA"/>
</dbReference>
<feature type="region of interest" description="Disordered" evidence="1">
    <location>
        <begin position="221"/>
        <end position="292"/>
    </location>
</feature>
<accession>A0A818YJ83</accession>
<evidence type="ECO:0000313" key="8">
    <source>
        <dbReference type="EMBL" id="CAF3759363.1"/>
    </source>
</evidence>
<protein>
    <submittedName>
        <fullName evidence="7">Uncharacterized protein</fullName>
    </submittedName>
</protein>
<sequence length="344" mass="40012">MTTSRIPSDYYTSDEFTPANNRHGVVTNKTRKGSYNVVEKDYGDHKVIYHVPVEYGDDYDISQLENMPTVAEEDEEQRPQQLQSNAPKLIHRRIYHQYGDYDDNGNDDDDYDDDDEYVEEQVIVRPRRRTYASSRRRKNTRIVDRIYEAQQPTEKIEYIIDDDYSDNYDNRPESQEEVEYVVRQRVPKQKYMEESQPIQRIVYTQDPSIPLSSARASAIAPFRPPVSYSPGRSSHQPSPRPMVTQKSPTLLPPAKFNPHNEISPLSSPRKQQTARSPLIPDSLSRPNVSKSTEPPLRLMDVIAQNRAKRGSRIPKPRCEIDEEKVYDPPTYNRNIIKNGFIVHK</sequence>
<evidence type="ECO:0000313" key="4">
    <source>
        <dbReference type="EMBL" id="CAF1951647.1"/>
    </source>
</evidence>
<evidence type="ECO:0000313" key="11">
    <source>
        <dbReference type="EMBL" id="CAF3801670.1"/>
    </source>
</evidence>
<dbReference type="OrthoDB" id="10040063at2759"/>
<dbReference type="Proteomes" id="UP000663855">
    <property type="component" value="Unassembled WGS sequence"/>
</dbReference>
<evidence type="ECO:0000313" key="13">
    <source>
        <dbReference type="Proteomes" id="UP000663866"/>
    </source>
</evidence>
<feature type="compositionally biased region" description="Polar residues" evidence="1">
    <location>
        <begin position="263"/>
        <end position="275"/>
    </location>
</feature>
<dbReference type="Proteomes" id="UP000676336">
    <property type="component" value="Unassembled WGS sequence"/>
</dbReference>
<dbReference type="Proteomes" id="UP000663834">
    <property type="component" value="Unassembled WGS sequence"/>
</dbReference>
<dbReference type="Proteomes" id="UP000681720">
    <property type="component" value="Unassembled WGS sequence"/>
</dbReference>
<dbReference type="Proteomes" id="UP000663866">
    <property type="component" value="Unassembled WGS sequence"/>
</dbReference>
<dbReference type="Proteomes" id="UP000681967">
    <property type="component" value="Unassembled WGS sequence"/>
</dbReference>
<dbReference type="EMBL" id="CAJOBF010000141">
    <property type="protein sequence ID" value="CAF3757416.1"/>
    <property type="molecule type" value="Genomic_DNA"/>
</dbReference>
<dbReference type="EMBL" id="CAJOBG010000265">
    <property type="protein sequence ID" value="CAF3788265.1"/>
    <property type="molecule type" value="Genomic_DNA"/>
</dbReference>
<evidence type="ECO:0000313" key="5">
    <source>
        <dbReference type="EMBL" id="CAF2119969.1"/>
    </source>
</evidence>
<reference evidence="7" key="1">
    <citation type="submission" date="2021-02" db="EMBL/GenBank/DDBJ databases">
        <authorList>
            <person name="Nowell W R."/>
        </authorList>
    </citation>
    <scope>NUCLEOTIDE SEQUENCE</scope>
</reference>
<evidence type="ECO:0000313" key="2">
    <source>
        <dbReference type="EMBL" id="CAF1332402.1"/>
    </source>
</evidence>
<gene>
    <name evidence="8" type="ORF">BYL167_LOCUS773</name>
    <name evidence="2" type="ORF">CJN711_LOCUS18492</name>
    <name evidence="11" type="ORF">GIL414_LOCUS1124</name>
    <name evidence="3" type="ORF">KQP761_LOCUS29149</name>
    <name evidence="4" type="ORF">MBJ925_LOCUS5953</name>
    <name evidence="10" type="ORF">OVN521_LOCUS3151</name>
    <name evidence="9" type="ORF">SMN809_LOCUS310</name>
    <name evidence="7" type="ORF">UXM345_LOCUS2361</name>
    <name evidence="5" type="ORF">WKI299_LOCUS24168</name>
    <name evidence="6" type="ORF">XDN619_LOCUS22594</name>
</gene>
<dbReference type="EMBL" id="CAJNOW010015992">
    <property type="protein sequence ID" value="CAF1646729.1"/>
    <property type="molecule type" value="Genomic_DNA"/>
</dbReference>
<dbReference type="Proteomes" id="UP000663842">
    <property type="component" value="Unassembled WGS sequence"/>
</dbReference>
<dbReference type="EMBL" id="CAJOBH010000094">
    <property type="protein sequence ID" value="CAF3759363.1"/>
    <property type="molecule type" value="Genomic_DNA"/>
</dbReference>
<evidence type="ECO:0000256" key="1">
    <source>
        <dbReference type="SAM" id="MobiDB-lite"/>
    </source>
</evidence>
<evidence type="ECO:0000313" key="10">
    <source>
        <dbReference type="EMBL" id="CAF3788265.1"/>
    </source>
</evidence>
<dbReference type="EMBL" id="CAJNRG010010221">
    <property type="protein sequence ID" value="CAF2120390.1"/>
    <property type="molecule type" value="Genomic_DNA"/>
</dbReference>
<organism evidence="7 12">
    <name type="scientific">Rotaria magnacalcarata</name>
    <dbReference type="NCBI Taxonomy" id="392030"/>
    <lineage>
        <taxon>Eukaryota</taxon>
        <taxon>Metazoa</taxon>
        <taxon>Spiralia</taxon>
        <taxon>Gnathifera</taxon>
        <taxon>Rotifera</taxon>
        <taxon>Eurotatoria</taxon>
        <taxon>Bdelloidea</taxon>
        <taxon>Philodinida</taxon>
        <taxon>Philodinidae</taxon>
        <taxon>Rotaria</taxon>
    </lineage>
</organism>
<evidence type="ECO:0000313" key="9">
    <source>
        <dbReference type="EMBL" id="CAF3784627.1"/>
    </source>
</evidence>